<feature type="transmembrane region" description="Helical" evidence="1">
    <location>
        <begin position="37"/>
        <end position="62"/>
    </location>
</feature>
<evidence type="ECO:0000256" key="1">
    <source>
        <dbReference type="SAM" id="Phobius"/>
    </source>
</evidence>
<keyword evidence="1" id="KW-0812">Transmembrane</keyword>
<dbReference type="InterPro" id="IPR027417">
    <property type="entry name" value="P-loop_NTPase"/>
</dbReference>
<protein>
    <submittedName>
        <fullName evidence="2">Uncharacterized protein</fullName>
    </submittedName>
</protein>
<keyword evidence="3" id="KW-1185">Reference proteome</keyword>
<dbReference type="InterPro" id="IPR036388">
    <property type="entry name" value="WH-like_DNA-bd_sf"/>
</dbReference>
<dbReference type="EMBL" id="JADBEM010000001">
    <property type="protein sequence ID" value="MBE1608707.1"/>
    <property type="molecule type" value="Genomic_DNA"/>
</dbReference>
<feature type="transmembrane region" description="Helical" evidence="1">
    <location>
        <begin position="74"/>
        <end position="101"/>
    </location>
</feature>
<dbReference type="Gene3D" id="3.40.50.300">
    <property type="entry name" value="P-loop containing nucleotide triphosphate hydrolases"/>
    <property type="match status" value="1"/>
</dbReference>
<dbReference type="AlphaFoldDB" id="A0A927MYT7"/>
<sequence>MRSSLWRLRRPALPHLVALALLALAFMVALVNLRTNGIYRVGITAVVATVSTVTLLAGWALARRQVPARWRLHIYVSAVFAGGWLVAASVWLTAVTVSILLTGEYVLAARWWRRTRITTYGTIKDIPGVLPDSRPADNVVRDWDSFVAGQRGALPGARLTKPEPLEHGRQYTIEFVRGQQSIGDAINTMVRIAGGLGLQTSRLVVEDHPSQVPNLGLLKVMTKTPVEDNPPYLGPTWRDGAVSIGPYADWMGEAGWRLWTPGESGDNDGSAWSGALIGAPGSGKSRTLESIIIGAMWSGLVVNWFIDPQGGASSPALKKYADWYVDLSGAEDMLCAVERVAAWREFENATEGWTGFTPRPDRPLLVVSIDEAHEVLKGVWGKRLSSLARKVRKLGICFIVVSQYPGIETFGGDEALRLSIMAGNGICFRTASNYAGSLMAGLEMDPKRLPDVKGYGFTIRVEGFSRLAPFRNRLCKDPFGQMGVASPRAARLDPGSSNAAGPAYAERAARAEASVQASKDKLEAVRNGTLSASEVIGSHVSPARGSGLNAVAAETLLQAMGLPSAPGEGMNSRAGPAPGPAGGLEGVTSCAATSEVDGDGTKGHLAVLEALSAGAASPADIVSVTGYSASRVHQILADLTRDGRVERTGHGRYRAMA</sequence>
<organism evidence="2 3">
    <name type="scientific">Actinopolymorpha pittospori</name>
    <dbReference type="NCBI Taxonomy" id="648752"/>
    <lineage>
        <taxon>Bacteria</taxon>
        <taxon>Bacillati</taxon>
        <taxon>Actinomycetota</taxon>
        <taxon>Actinomycetes</taxon>
        <taxon>Propionibacteriales</taxon>
        <taxon>Actinopolymorphaceae</taxon>
        <taxon>Actinopolymorpha</taxon>
    </lineage>
</organism>
<dbReference type="InterPro" id="IPR036390">
    <property type="entry name" value="WH_DNA-bd_sf"/>
</dbReference>
<dbReference type="SUPFAM" id="SSF52540">
    <property type="entry name" value="P-loop containing nucleoside triphosphate hydrolases"/>
    <property type="match status" value="1"/>
</dbReference>
<reference evidence="2" key="1">
    <citation type="submission" date="2020-10" db="EMBL/GenBank/DDBJ databases">
        <title>Sequencing the genomes of 1000 actinobacteria strains.</title>
        <authorList>
            <person name="Klenk H.-P."/>
        </authorList>
    </citation>
    <scope>NUCLEOTIDE SEQUENCE</scope>
    <source>
        <strain evidence="2">DSM 45354</strain>
    </source>
</reference>
<dbReference type="Proteomes" id="UP000638648">
    <property type="component" value="Unassembled WGS sequence"/>
</dbReference>
<accession>A0A927MYT7</accession>
<comment type="caution">
    <text evidence="2">The sequence shown here is derived from an EMBL/GenBank/DDBJ whole genome shotgun (WGS) entry which is preliminary data.</text>
</comment>
<keyword evidence="1" id="KW-0472">Membrane</keyword>
<keyword evidence="1" id="KW-1133">Transmembrane helix</keyword>
<evidence type="ECO:0000313" key="3">
    <source>
        <dbReference type="Proteomes" id="UP000638648"/>
    </source>
</evidence>
<dbReference type="RefSeq" id="WP_192752429.1">
    <property type="nucleotide sequence ID" value="NZ_BAABJL010000172.1"/>
</dbReference>
<dbReference type="Gene3D" id="1.10.10.10">
    <property type="entry name" value="Winged helix-like DNA-binding domain superfamily/Winged helix DNA-binding domain"/>
    <property type="match status" value="1"/>
</dbReference>
<dbReference type="SUPFAM" id="SSF46785">
    <property type="entry name" value="Winged helix' DNA-binding domain"/>
    <property type="match status" value="1"/>
</dbReference>
<proteinExistence type="predicted"/>
<feature type="transmembrane region" description="Helical" evidence="1">
    <location>
        <begin position="12"/>
        <end position="31"/>
    </location>
</feature>
<evidence type="ECO:0000313" key="2">
    <source>
        <dbReference type="EMBL" id="MBE1608707.1"/>
    </source>
</evidence>
<gene>
    <name evidence="2" type="ORF">HEB94_005555</name>
</gene>
<name>A0A927MYT7_9ACTN</name>